<dbReference type="AlphaFoldDB" id="C8W3C6"/>
<feature type="active site" description="Proton acceptor" evidence="4">
    <location>
        <position position="224"/>
    </location>
</feature>
<dbReference type="PROSITE" id="PS51683">
    <property type="entry name" value="SAM_OMT_II"/>
    <property type="match status" value="1"/>
</dbReference>
<keyword evidence="2 6" id="KW-0808">Transferase</keyword>
<accession>C8W3C6</accession>
<dbReference type="InterPro" id="IPR029063">
    <property type="entry name" value="SAM-dependent_MTases_sf"/>
</dbReference>
<dbReference type="InterPro" id="IPR036388">
    <property type="entry name" value="WH-like_DNA-bd_sf"/>
</dbReference>
<dbReference type="SUPFAM" id="SSF46785">
    <property type="entry name" value="Winged helix' DNA-binding domain"/>
    <property type="match status" value="1"/>
</dbReference>
<dbReference type="GO" id="GO:0008171">
    <property type="term" value="F:O-methyltransferase activity"/>
    <property type="evidence" value="ECO:0007669"/>
    <property type="project" value="InterPro"/>
</dbReference>
<organism evidence="6 7">
    <name type="scientific">Desulfofarcimen acetoxidans (strain ATCC 49208 / DSM 771 / KCTC 5769 / VKM B-1644 / 5575)</name>
    <name type="common">Desulfotomaculum acetoxidans</name>
    <dbReference type="NCBI Taxonomy" id="485916"/>
    <lineage>
        <taxon>Bacteria</taxon>
        <taxon>Bacillati</taxon>
        <taxon>Bacillota</taxon>
        <taxon>Clostridia</taxon>
        <taxon>Eubacteriales</taxon>
        <taxon>Peptococcaceae</taxon>
        <taxon>Desulfofarcimen</taxon>
    </lineage>
</organism>
<keyword evidence="3" id="KW-0949">S-adenosyl-L-methionine</keyword>
<dbReference type="PANTHER" id="PTHR43712">
    <property type="entry name" value="PUTATIVE (AFU_ORTHOLOGUE AFUA_4G14580)-RELATED"/>
    <property type="match status" value="1"/>
</dbReference>
<dbReference type="InterPro" id="IPR036390">
    <property type="entry name" value="WH_DNA-bd_sf"/>
</dbReference>
<evidence type="ECO:0000256" key="2">
    <source>
        <dbReference type="ARBA" id="ARBA00022679"/>
    </source>
</evidence>
<evidence type="ECO:0000256" key="3">
    <source>
        <dbReference type="ARBA" id="ARBA00022691"/>
    </source>
</evidence>
<dbReference type="Gene3D" id="3.40.50.150">
    <property type="entry name" value="Vaccinia Virus protein VP39"/>
    <property type="match status" value="1"/>
</dbReference>
<dbReference type="eggNOG" id="COG0500">
    <property type="taxonomic scope" value="Bacteria"/>
</dbReference>
<reference evidence="6 7" key="1">
    <citation type="journal article" date="2009" name="Stand. Genomic Sci.">
        <title>Complete genome sequence of Desulfotomaculum acetoxidans type strain (5575).</title>
        <authorList>
            <person name="Spring S."/>
            <person name="Lapidus A."/>
            <person name="Schroder M."/>
            <person name="Gleim D."/>
            <person name="Sims D."/>
            <person name="Meincke L."/>
            <person name="Glavina Del Rio T."/>
            <person name="Tice H."/>
            <person name="Copeland A."/>
            <person name="Cheng J.F."/>
            <person name="Lucas S."/>
            <person name="Chen F."/>
            <person name="Nolan M."/>
            <person name="Bruce D."/>
            <person name="Goodwin L."/>
            <person name="Pitluck S."/>
            <person name="Ivanova N."/>
            <person name="Mavromatis K."/>
            <person name="Mikhailova N."/>
            <person name="Pati A."/>
            <person name="Chen A."/>
            <person name="Palaniappan K."/>
            <person name="Land M."/>
            <person name="Hauser L."/>
            <person name="Chang Y.J."/>
            <person name="Jeffries C.D."/>
            <person name="Chain P."/>
            <person name="Saunders E."/>
            <person name="Brettin T."/>
            <person name="Detter J.C."/>
            <person name="Goker M."/>
            <person name="Bristow J."/>
            <person name="Eisen J.A."/>
            <person name="Markowitz V."/>
            <person name="Hugenholtz P."/>
            <person name="Kyrpides N.C."/>
            <person name="Klenk H.P."/>
            <person name="Han C."/>
        </authorList>
    </citation>
    <scope>NUCLEOTIDE SEQUENCE [LARGE SCALE GENOMIC DNA]</scope>
    <source>
        <strain evidence="7">ATCC 49208 / DSM 771 / VKM B-1644</strain>
    </source>
</reference>
<evidence type="ECO:0000256" key="4">
    <source>
        <dbReference type="PIRSR" id="PIRSR005739-1"/>
    </source>
</evidence>
<dbReference type="InterPro" id="IPR016461">
    <property type="entry name" value="COMT-like"/>
</dbReference>
<evidence type="ECO:0000313" key="6">
    <source>
        <dbReference type="EMBL" id="ACV61893.1"/>
    </source>
</evidence>
<dbReference type="Proteomes" id="UP000002217">
    <property type="component" value="Chromosome"/>
</dbReference>
<dbReference type="RefSeq" id="WP_015756608.1">
    <property type="nucleotide sequence ID" value="NC_013216.1"/>
</dbReference>
<proteinExistence type="predicted"/>
<keyword evidence="7" id="KW-1185">Reference proteome</keyword>
<dbReference type="HOGENOM" id="CLU_005533_4_1_9"/>
<evidence type="ECO:0000256" key="1">
    <source>
        <dbReference type="ARBA" id="ARBA00022603"/>
    </source>
</evidence>
<dbReference type="SUPFAM" id="SSF53335">
    <property type="entry name" value="S-adenosyl-L-methionine-dependent methyltransferases"/>
    <property type="match status" value="1"/>
</dbReference>
<gene>
    <name evidence="6" type="ordered locus">Dtox_1007</name>
</gene>
<dbReference type="GO" id="GO:0032259">
    <property type="term" value="P:methylation"/>
    <property type="evidence" value="ECO:0007669"/>
    <property type="project" value="UniProtKB-KW"/>
</dbReference>
<name>C8W3C6_DESAS</name>
<dbReference type="Gene3D" id="1.10.10.10">
    <property type="entry name" value="Winged helix-like DNA-binding domain superfamily/Winged helix DNA-binding domain"/>
    <property type="match status" value="1"/>
</dbReference>
<sequence length="311" mass="34730">MNINNFEFPREFLIVGAAVKTGIFQALHKEALTPEQLAQKLKADPRAVWVVTESLLELGYLKQTDNVLKISNQANSMFYNPESPDYNGFAFMHTYDLFTPWLGLPDTIISGKPYPKEKKQGPPKNFIRAMSHIAQKSAPNVTAYCLEGLPRKSKILDIGGGPLTYAREFVKRGASVTILDLPAVIDMMQPDLLPGEPITMLKGDFNEGLPDGPFDLIYLGNVCHIYGEKENRRLFQRSAKALSAEGRIAIIDMIRGTNVHAALFAVNMLVNTENGGTWTFEQYKEWLTDAGFKVKPYSEISGRQIITGDKQ</sequence>
<dbReference type="KEGG" id="dae:Dtox_1007"/>
<keyword evidence="1 6" id="KW-0489">Methyltransferase</keyword>
<dbReference type="PIRSF" id="PIRSF005739">
    <property type="entry name" value="O-mtase"/>
    <property type="match status" value="1"/>
</dbReference>
<dbReference type="InterPro" id="IPR001077">
    <property type="entry name" value="COMT_C"/>
</dbReference>
<dbReference type="OrthoDB" id="9810615at2"/>
<evidence type="ECO:0000259" key="5">
    <source>
        <dbReference type="Pfam" id="PF00891"/>
    </source>
</evidence>
<dbReference type="EMBL" id="CP001720">
    <property type="protein sequence ID" value="ACV61893.1"/>
    <property type="molecule type" value="Genomic_DNA"/>
</dbReference>
<feature type="domain" description="O-methyltransferase C-terminal" evidence="5">
    <location>
        <begin position="141"/>
        <end position="293"/>
    </location>
</feature>
<evidence type="ECO:0000313" key="7">
    <source>
        <dbReference type="Proteomes" id="UP000002217"/>
    </source>
</evidence>
<dbReference type="Pfam" id="PF00891">
    <property type="entry name" value="Methyltransf_2"/>
    <property type="match status" value="1"/>
</dbReference>
<protein>
    <submittedName>
        <fullName evidence="6">O-methyltransferase family 2</fullName>
    </submittedName>
</protein>
<dbReference type="STRING" id="485916.Dtox_1007"/>
<dbReference type="PANTHER" id="PTHR43712:SF2">
    <property type="entry name" value="O-METHYLTRANSFERASE CICE"/>
    <property type="match status" value="1"/>
</dbReference>
<dbReference type="CDD" id="cd02440">
    <property type="entry name" value="AdoMet_MTases"/>
    <property type="match status" value="1"/>
</dbReference>